<dbReference type="InterPro" id="IPR029062">
    <property type="entry name" value="Class_I_gatase-like"/>
</dbReference>
<protein>
    <recommendedName>
        <fullName evidence="1">ThuA-like domain-containing protein</fullName>
    </recommendedName>
</protein>
<dbReference type="OrthoDB" id="9785923at2"/>
<keyword evidence="3" id="KW-1185">Reference proteome</keyword>
<dbReference type="KEGG" id="cpy:Cphy_0465"/>
<sequence length="216" mass="24090">MKKVLMVQGGWDGHEPVLVSQVFQKMLEKEGSSVEVHDTLECLSDAEKLKSYDLIVPIWTMGTIPSNYVHNVSVAVASGTGLAGCHGGMCDAFRNEVEWQFMTGAQWVAHPGNDGVEYMVHVSNDDYFTKGLSDFKVCSEQYYIHIDPAIKIYATTTFPVVDGPHASNGNVEIPVVYTKMWGEGKVFYTSLGHHADIFDIPEAYEIMRRGFLYAVR</sequence>
<dbReference type="Pfam" id="PF06283">
    <property type="entry name" value="ThuA"/>
    <property type="match status" value="1"/>
</dbReference>
<dbReference type="eggNOG" id="COG3828">
    <property type="taxonomic scope" value="Bacteria"/>
</dbReference>
<dbReference type="SUPFAM" id="SSF52317">
    <property type="entry name" value="Class I glutamine amidotransferase-like"/>
    <property type="match status" value="1"/>
</dbReference>
<dbReference type="AlphaFoldDB" id="A9KHI5"/>
<dbReference type="PANTHER" id="PTHR40469:SF2">
    <property type="entry name" value="GALACTOSE-BINDING DOMAIN-LIKE SUPERFAMILY PROTEIN"/>
    <property type="match status" value="1"/>
</dbReference>
<evidence type="ECO:0000259" key="1">
    <source>
        <dbReference type="Pfam" id="PF06283"/>
    </source>
</evidence>
<proteinExistence type="predicted"/>
<dbReference type="Gene3D" id="3.40.50.880">
    <property type="match status" value="1"/>
</dbReference>
<dbReference type="STRING" id="357809.Cphy_0465"/>
<feature type="domain" description="ThuA-like" evidence="1">
    <location>
        <begin position="3"/>
        <end position="214"/>
    </location>
</feature>
<name>A9KHI5_LACP7</name>
<dbReference type="InterPro" id="IPR029010">
    <property type="entry name" value="ThuA-like"/>
</dbReference>
<dbReference type="EMBL" id="CP000885">
    <property type="protein sequence ID" value="ABX40852.1"/>
    <property type="molecule type" value="Genomic_DNA"/>
</dbReference>
<evidence type="ECO:0000313" key="2">
    <source>
        <dbReference type="EMBL" id="ABX40852.1"/>
    </source>
</evidence>
<reference evidence="3" key="1">
    <citation type="submission" date="2007-11" db="EMBL/GenBank/DDBJ databases">
        <title>Complete genome sequence of Clostridium phytofermentans ISDg.</title>
        <authorList>
            <person name="Leschine S.B."/>
            <person name="Warnick T.A."/>
            <person name="Blanchard J.L."/>
            <person name="Schnell D.J."/>
            <person name="Petit E.L."/>
            <person name="LaTouf W.G."/>
            <person name="Copeland A."/>
            <person name="Lucas S."/>
            <person name="Lapidus A."/>
            <person name="Barry K."/>
            <person name="Glavina del Rio T."/>
            <person name="Dalin E."/>
            <person name="Tice H."/>
            <person name="Pitluck S."/>
            <person name="Kiss H."/>
            <person name="Brettin T."/>
            <person name="Bruce D."/>
            <person name="Detter J.C."/>
            <person name="Han C."/>
            <person name="Kuske C."/>
            <person name="Schmutz J."/>
            <person name="Larimer F."/>
            <person name="Land M."/>
            <person name="Hauser L."/>
            <person name="Kyrpides N."/>
            <person name="Kim E.A."/>
            <person name="Richardson P."/>
        </authorList>
    </citation>
    <scope>NUCLEOTIDE SEQUENCE [LARGE SCALE GENOMIC DNA]</scope>
    <source>
        <strain evidence="3">ATCC 700394 / DSM 18823 / ISDg</strain>
    </source>
</reference>
<dbReference type="HOGENOM" id="CLU_100195_0_0_9"/>
<accession>A9KHI5</accession>
<gene>
    <name evidence="2" type="ordered locus">Cphy_0465</name>
</gene>
<dbReference type="Proteomes" id="UP000000370">
    <property type="component" value="Chromosome"/>
</dbReference>
<dbReference type="PANTHER" id="PTHR40469">
    <property type="entry name" value="SECRETED GLYCOSYL HYDROLASE"/>
    <property type="match status" value="1"/>
</dbReference>
<organism evidence="2 3">
    <name type="scientific">Lachnoclostridium phytofermentans (strain ATCC 700394 / DSM 18823 / ISDg)</name>
    <name type="common">Clostridium phytofermentans</name>
    <dbReference type="NCBI Taxonomy" id="357809"/>
    <lineage>
        <taxon>Bacteria</taxon>
        <taxon>Bacillati</taxon>
        <taxon>Bacillota</taxon>
        <taxon>Clostridia</taxon>
        <taxon>Lachnospirales</taxon>
        <taxon>Lachnospiraceae</taxon>
    </lineage>
</organism>
<evidence type="ECO:0000313" key="3">
    <source>
        <dbReference type="Proteomes" id="UP000000370"/>
    </source>
</evidence>